<feature type="compositionally biased region" description="Basic and acidic residues" evidence="3">
    <location>
        <begin position="459"/>
        <end position="478"/>
    </location>
</feature>
<feature type="region of interest" description="Disordered" evidence="3">
    <location>
        <begin position="1"/>
        <end position="42"/>
    </location>
</feature>
<accession>A0A2G8KDB8</accession>
<dbReference type="OrthoDB" id="10051376at2759"/>
<dbReference type="PANTHER" id="PTHR31915:SF6">
    <property type="entry name" value="SKICH DOMAIN-CONTAINING PROTEIN"/>
    <property type="match status" value="1"/>
</dbReference>
<feature type="compositionally biased region" description="Low complexity" evidence="3">
    <location>
        <begin position="715"/>
        <end position="727"/>
    </location>
</feature>
<feature type="domain" description="SKICH" evidence="4">
    <location>
        <begin position="51"/>
        <end position="136"/>
    </location>
</feature>
<dbReference type="InterPro" id="IPR041611">
    <property type="entry name" value="SKICH"/>
</dbReference>
<feature type="coiled-coil region" evidence="2">
    <location>
        <begin position="334"/>
        <end position="361"/>
    </location>
</feature>
<feature type="compositionally biased region" description="Basic and acidic residues" evidence="3">
    <location>
        <begin position="548"/>
        <end position="575"/>
    </location>
</feature>
<feature type="region of interest" description="Disordered" evidence="3">
    <location>
        <begin position="548"/>
        <end position="588"/>
    </location>
</feature>
<evidence type="ECO:0000256" key="2">
    <source>
        <dbReference type="SAM" id="Coils"/>
    </source>
</evidence>
<gene>
    <name evidence="5" type="ORF">BSL78_17124</name>
</gene>
<dbReference type="STRING" id="307972.A0A2G8KDB8"/>
<comment type="caution">
    <text evidence="5">The sequence shown here is derived from an EMBL/GenBank/DDBJ whole genome shotgun (WGS) entry which is preliminary data.</text>
</comment>
<feature type="compositionally biased region" description="Polar residues" evidence="3">
    <location>
        <begin position="31"/>
        <end position="42"/>
    </location>
</feature>
<proteinExistence type="predicted"/>
<dbReference type="EMBL" id="MRZV01000671">
    <property type="protein sequence ID" value="PIK46004.1"/>
    <property type="molecule type" value="Genomic_DNA"/>
</dbReference>
<keyword evidence="6" id="KW-1185">Reference proteome</keyword>
<sequence length="748" mass="87065">MADNNTSSEEDDFCRISDGGQSDHEDEVTGQLDNPNQTQPSTPQISEYCQVVFQNVSESYKPGKPLECYYTLSSILVPSQRDYIAVFKVGWNSVRSYMTFEYAPYPKNWKANQEFRQCVLFGKSYVPQEEDGEFYQPRKSHNSELVVKLTEERDNISAEKSQIEKEKNQLVGKVEELEAALSVKEEEVKEFTEKVESVQETLKQLPVVEGKLAATEKELGELLAEKKRYEESLQQTTEAFIEVQDNISQLEGERNKLKKELEDLIKERDEFKGQFASSEHENETLRVEIDNLKHQLMEVNEQNQIILAKEGAIKEEKQKVEQQLLVASSDQDHKQMLEAQVMELETSLRKSEERSNKLNVQIKAMGDFHVKLTEDYETTKIECDSLKSRLTRQADDFVQKQKRMEQHMALLKHQGNEQRDLLEEQVMALKEGIQKLAKEKENFVQGKMGSEEASHIAVKSFKDKVTKANRKAEEESRKRQQLQQELLQTKAAFQAEKDAYEQQVEHYRRRCAECDEERDQRVKDAGKEINSLKVRLEMAREEYKILYREVRSSENGRPKERRGEEVESPIRRESETVQSAPPPELDQSYESRDMTLNMEEMNRQLSQLTLQLEKRNKKITHYQTLYEEEKVKSRKSENLYKEMQETKRMNESEMRNKYREKQAEVAHWQERFNKMHDDYLKTKHAYESAKLDKELIQSVKGAAPQPPPKDRRDSSSSSPSSSPSRMVPAPPLPTEIPQPSAASAKRSE</sequence>
<evidence type="ECO:0000256" key="1">
    <source>
        <dbReference type="ARBA" id="ARBA00023054"/>
    </source>
</evidence>
<evidence type="ECO:0000259" key="4">
    <source>
        <dbReference type="Pfam" id="PF17751"/>
    </source>
</evidence>
<dbReference type="InterPro" id="IPR051002">
    <property type="entry name" value="UBA_autophagy_assoc_protein"/>
</dbReference>
<evidence type="ECO:0000256" key="3">
    <source>
        <dbReference type="SAM" id="MobiDB-lite"/>
    </source>
</evidence>
<dbReference type="Pfam" id="PF17751">
    <property type="entry name" value="SKICH"/>
    <property type="match status" value="1"/>
</dbReference>
<keyword evidence="1 2" id="KW-0175">Coiled coil</keyword>
<name>A0A2G8KDB8_STIJA</name>
<feature type="region of interest" description="Disordered" evidence="3">
    <location>
        <begin position="691"/>
        <end position="748"/>
    </location>
</feature>
<protein>
    <submittedName>
        <fullName evidence="5">Putative tax1-binding protein 1-like</fullName>
    </submittedName>
</protein>
<dbReference type="Gene3D" id="1.20.5.340">
    <property type="match status" value="1"/>
</dbReference>
<dbReference type="PANTHER" id="PTHR31915">
    <property type="entry name" value="SKICH DOMAIN-CONTAINING PROTEIN"/>
    <property type="match status" value="1"/>
</dbReference>
<feature type="coiled-coil region" evidence="2">
    <location>
        <begin position="146"/>
        <end position="309"/>
    </location>
</feature>
<evidence type="ECO:0000313" key="6">
    <source>
        <dbReference type="Proteomes" id="UP000230750"/>
    </source>
</evidence>
<feature type="region of interest" description="Disordered" evidence="3">
    <location>
        <begin position="459"/>
        <end position="483"/>
    </location>
</feature>
<feature type="region of interest" description="Disordered" evidence="3">
    <location>
        <begin position="631"/>
        <end position="658"/>
    </location>
</feature>
<dbReference type="Gene3D" id="2.60.40.2840">
    <property type="match status" value="1"/>
</dbReference>
<organism evidence="5 6">
    <name type="scientific">Stichopus japonicus</name>
    <name type="common">Sea cucumber</name>
    <dbReference type="NCBI Taxonomy" id="307972"/>
    <lineage>
        <taxon>Eukaryota</taxon>
        <taxon>Metazoa</taxon>
        <taxon>Echinodermata</taxon>
        <taxon>Eleutherozoa</taxon>
        <taxon>Echinozoa</taxon>
        <taxon>Holothuroidea</taxon>
        <taxon>Aspidochirotacea</taxon>
        <taxon>Aspidochirotida</taxon>
        <taxon>Stichopodidae</taxon>
        <taxon>Apostichopus</taxon>
    </lineage>
</organism>
<reference evidence="5 6" key="1">
    <citation type="journal article" date="2017" name="PLoS Biol.">
        <title>The sea cucumber genome provides insights into morphological evolution and visceral regeneration.</title>
        <authorList>
            <person name="Zhang X."/>
            <person name="Sun L."/>
            <person name="Yuan J."/>
            <person name="Sun Y."/>
            <person name="Gao Y."/>
            <person name="Zhang L."/>
            <person name="Li S."/>
            <person name="Dai H."/>
            <person name="Hamel J.F."/>
            <person name="Liu C."/>
            <person name="Yu Y."/>
            <person name="Liu S."/>
            <person name="Lin W."/>
            <person name="Guo K."/>
            <person name="Jin S."/>
            <person name="Xu P."/>
            <person name="Storey K.B."/>
            <person name="Huan P."/>
            <person name="Zhang T."/>
            <person name="Zhou Y."/>
            <person name="Zhang J."/>
            <person name="Lin C."/>
            <person name="Li X."/>
            <person name="Xing L."/>
            <person name="Huo D."/>
            <person name="Sun M."/>
            <person name="Wang L."/>
            <person name="Mercier A."/>
            <person name="Li F."/>
            <person name="Yang H."/>
            <person name="Xiang J."/>
        </authorList>
    </citation>
    <scope>NUCLEOTIDE SEQUENCE [LARGE SCALE GENOMIC DNA]</scope>
    <source>
        <strain evidence="5">Shaxun</strain>
        <tissue evidence="5">Muscle</tissue>
    </source>
</reference>
<evidence type="ECO:0000313" key="5">
    <source>
        <dbReference type="EMBL" id="PIK46004.1"/>
    </source>
</evidence>
<dbReference type="AlphaFoldDB" id="A0A2G8KDB8"/>
<dbReference type="Proteomes" id="UP000230750">
    <property type="component" value="Unassembled WGS sequence"/>
</dbReference>